<dbReference type="Pfam" id="PF00620">
    <property type="entry name" value="RhoGAP"/>
    <property type="match status" value="1"/>
</dbReference>
<dbReference type="SMART" id="SM00324">
    <property type="entry name" value="RhoGAP"/>
    <property type="match status" value="1"/>
</dbReference>
<reference evidence="3" key="1">
    <citation type="submission" date="2022-10" db="EMBL/GenBank/DDBJ databases">
        <title>Adaptive evolution leads to modifications in subtelomeric GC content in a zoonotic Cryptosporidium species.</title>
        <authorList>
            <person name="Li J."/>
            <person name="Feng Y."/>
            <person name="Xiao L."/>
        </authorList>
    </citation>
    <scope>NUCLEOTIDE SEQUENCE</scope>
    <source>
        <strain evidence="3">33844</strain>
    </source>
</reference>
<dbReference type="PANTHER" id="PTHR45808">
    <property type="entry name" value="RHO GTPASE-ACTIVATING PROTEIN 68F"/>
    <property type="match status" value="1"/>
</dbReference>
<feature type="domain" description="Rho-GAP" evidence="2">
    <location>
        <begin position="129"/>
        <end position="328"/>
    </location>
</feature>
<dbReference type="Gene3D" id="1.10.555.10">
    <property type="entry name" value="Rho GTPase activation protein"/>
    <property type="match status" value="1"/>
</dbReference>
<accession>A0A9D5DJN6</accession>
<dbReference type="EMBL" id="JAPCXC010000025">
    <property type="protein sequence ID" value="KAJ1610329.1"/>
    <property type="molecule type" value="Genomic_DNA"/>
</dbReference>
<sequence>MRYAVHYSNEFVKTEFVIVQCLTRTNILNDGSSNFLQQFYSLLPTEYKKNLKKVIMFHYGVSNRALLTITSSYMSPRFMRKLEYADSIKELHRFLPDISEEELLNRLPFIVKHDDAELLGSDVPTILTMNLMDQCICNGYPVPGYGDIPAIIVDIIQQLSKPDIIIIPNLLSLQTSADKLNSMIGEVNSGVPFRAGDSDPSTLVSVFKLLLNSMDEPLLGSEMFHSIVNQCKSSGTNELAHSFYINLLKDTITKLPDCIKFVIKFIVDFLHLISTKSSTNNMTTHKIAEILAPAFCRPTSMKNNIMYQSIPPCVECITVLITDCQSIFNNILPEIKLCDRLQEIKENLRRRLEENEETEEVEEEAEKVEKEAEKVEKESKEVEEETEEFKEEIENKTTEQVQNDKTEAGGGGEEEEDNRQ</sequence>
<dbReference type="InterPro" id="IPR036865">
    <property type="entry name" value="CRAL-TRIO_dom_sf"/>
</dbReference>
<proteinExistence type="predicted"/>
<dbReference type="InterPro" id="IPR001251">
    <property type="entry name" value="CRAL-TRIO_dom"/>
</dbReference>
<dbReference type="SUPFAM" id="SSF48350">
    <property type="entry name" value="GTPase activation domain, GAP"/>
    <property type="match status" value="1"/>
</dbReference>
<gene>
    <name evidence="3" type="ORF">OJ253_1214</name>
</gene>
<protein>
    <submittedName>
        <fullName evidence="3">Sec14D and RhoGAP domain-containing protein</fullName>
    </submittedName>
</protein>
<feature type="compositionally biased region" description="Basic and acidic residues" evidence="1">
    <location>
        <begin position="367"/>
        <end position="380"/>
    </location>
</feature>
<evidence type="ECO:0000313" key="3">
    <source>
        <dbReference type="EMBL" id="KAJ1610329.1"/>
    </source>
</evidence>
<name>A0A9D5DJN6_9CRYT</name>
<dbReference type="InterPro" id="IPR008936">
    <property type="entry name" value="Rho_GTPase_activation_prot"/>
</dbReference>
<comment type="caution">
    <text evidence="3">The sequence shown here is derived from an EMBL/GenBank/DDBJ whole genome shotgun (WGS) entry which is preliminary data.</text>
</comment>
<dbReference type="GO" id="GO:0005096">
    <property type="term" value="F:GTPase activator activity"/>
    <property type="evidence" value="ECO:0007669"/>
    <property type="project" value="TreeGrafter"/>
</dbReference>
<dbReference type="Pfam" id="PF13716">
    <property type="entry name" value="CRAL_TRIO_2"/>
    <property type="match status" value="1"/>
</dbReference>
<evidence type="ECO:0000259" key="2">
    <source>
        <dbReference type="PROSITE" id="PS50238"/>
    </source>
</evidence>
<organism evidence="3">
    <name type="scientific">Cryptosporidium canis</name>
    <dbReference type="NCBI Taxonomy" id="195482"/>
    <lineage>
        <taxon>Eukaryota</taxon>
        <taxon>Sar</taxon>
        <taxon>Alveolata</taxon>
        <taxon>Apicomplexa</taxon>
        <taxon>Conoidasida</taxon>
        <taxon>Coccidia</taxon>
        <taxon>Eucoccidiorida</taxon>
        <taxon>Eimeriorina</taxon>
        <taxon>Cryptosporidiidae</taxon>
        <taxon>Cryptosporidium</taxon>
    </lineage>
</organism>
<feature type="region of interest" description="Disordered" evidence="1">
    <location>
        <begin position="352"/>
        <end position="420"/>
    </location>
</feature>
<dbReference type="Proteomes" id="UP001067231">
    <property type="component" value="Unassembled WGS sequence"/>
</dbReference>
<dbReference type="PANTHER" id="PTHR45808:SF2">
    <property type="entry name" value="RHO GTPASE-ACTIVATING PROTEIN 68F"/>
    <property type="match status" value="1"/>
</dbReference>
<dbReference type="Gene3D" id="3.40.525.10">
    <property type="entry name" value="CRAL-TRIO lipid binding domain"/>
    <property type="match status" value="1"/>
</dbReference>
<feature type="compositionally biased region" description="Acidic residues" evidence="1">
    <location>
        <begin position="381"/>
        <end position="391"/>
    </location>
</feature>
<feature type="compositionally biased region" description="Basic and acidic residues" evidence="1">
    <location>
        <begin position="392"/>
        <end position="407"/>
    </location>
</feature>
<dbReference type="SUPFAM" id="SSF52087">
    <property type="entry name" value="CRAL/TRIO domain"/>
    <property type="match status" value="1"/>
</dbReference>
<dbReference type="OrthoDB" id="19923at2759"/>
<evidence type="ECO:0000256" key="1">
    <source>
        <dbReference type="SAM" id="MobiDB-lite"/>
    </source>
</evidence>
<dbReference type="CDD" id="cd00159">
    <property type="entry name" value="RhoGAP"/>
    <property type="match status" value="1"/>
</dbReference>
<dbReference type="PROSITE" id="PS50238">
    <property type="entry name" value="RHOGAP"/>
    <property type="match status" value="1"/>
</dbReference>
<dbReference type="GO" id="GO:0007264">
    <property type="term" value="P:small GTPase-mediated signal transduction"/>
    <property type="evidence" value="ECO:0007669"/>
    <property type="project" value="TreeGrafter"/>
</dbReference>
<feature type="compositionally biased region" description="Acidic residues" evidence="1">
    <location>
        <begin position="354"/>
        <end position="366"/>
    </location>
</feature>
<dbReference type="AlphaFoldDB" id="A0A9D5DJN6"/>
<dbReference type="InterPro" id="IPR000198">
    <property type="entry name" value="RhoGAP_dom"/>
</dbReference>
<dbReference type="GO" id="GO:0005737">
    <property type="term" value="C:cytoplasm"/>
    <property type="evidence" value="ECO:0007669"/>
    <property type="project" value="TreeGrafter"/>
</dbReference>